<name>A0A1S9RS57_PENBI</name>
<evidence type="ECO:0000313" key="3">
    <source>
        <dbReference type="Proteomes" id="UP000190744"/>
    </source>
</evidence>
<organism evidence="2 3">
    <name type="scientific">Penicillium brasilianum</name>
    <dbReference type="NCBI Taxonomy" id="104259"/>
    <lineage>
        <taxon>Eukaryota</taxon>
        <taxon>Fungi</taxon>
        <taxon>Dikarya</taxon>
        <taxon>Ascomycota</taxon>
        <taxon>Pezizomycotina</taxon>
        <taxon>Eurotiomycetes</taxon>
        <taxon>Eurotiomycetidae</taxon>
        <taxon>Eurotiales</taxon>
        <taxon>Aspergillaceae</taxon>
        <taxon>Penicillium</taxon>
    </lineage>
</organism>
<proteinExistence type="predicted"/>
<feature type="compositionally biased region" description="Polar residues" evidence="1">
    <location>
        <begin position="15"/>
        <end position="27"/>
    </location>
</feature>
<dbReference type="EMBL" id="LJBN01000119">
    <property type="protein sequence ID" value="OOQ88342.1"/>
    <property type="molecule type" value="Genomic_DNA"/>
</dbReference>
<feature type="region of interest" description="Disordered" evidence="1">
    <location>
        <begin position="1"/>
        <end position="27"/>
    </location>
</feature>
<comment type="caution">
    <text evidence="2">The sequence shown here is derived from an EMBL/GenBank/DDBJ whole genome shotgun (WGS) entry which is preliminary data.</text>
</comment>
<reference evidence="3" key="1">
    <citation type="submission" date="2015-09" db="EMBL/GenBank/DDBJ databases">
        <authorList>
            <person name="Fill T.P."/>
            <person name="Baretta J.F."/>
            <person name="de Almeida L.G."/>
            <person name="Rocha M."/>
            <person name="de Souza D.H."/>
            <person name="Malavazi I."/>
            <person name="Cerdeira L.T."/>
            <person name="Hong H."/>
            <person name="Samborskyy M."/>
            <person name="de Vasconcelos A.T."/>
            <person name="Leadlay P."/>
            <person name="Rodrigues-Filho E."/>
        </authorList>
    </citation>
    <scope>NUCLEOTIDE SEQUENCE [LARGE SCALE GENOMIC DNA]</scope>
    <source>
        <strain evidence="3">LaBioMMi 136</strain>
    </source>
</reference>
<accession>A0A1S9RS57</accession>
<gene>
    <name evidence="2" type="ORF">PEBR_13532</name>
</gene>
<evidence type="ECO:0000256" key="1">
    <source>
        <dbReference type="SAM" id="MobiDB-lite"/>
    </source>
</evidence>
<dbReference type="AlphaFoldDB" id="A0A1S9RS57"/>
<evidence type="ECO:0000313" key="2">
    <source>
        <dbReference type="EMBL" id="OOQ88342.1"/>
    </source>
</evidence>
<sequence>MVVARSNSDQRKFENTSQYPAQKTAMSGQDTFDNELFVPLGSPLPTIGAQEIQKPSMPMLALALPPNTINVVQKSKRQAPAKKSNLEPAKKKKAVVLKRGQAECDDLEFTETKPDAATIMEFPLPKINHGGIRPSRVPRYLYSTPSIPDLDDANAVEKAFRDLLSVREMVDWESRRLGRRLRLLKRKLSLEERQEDAQRAKLWEQEDNDLLQDIRRLEAENVKFED</sequence>
<dbReference type="Proteomes" id="UP000190744">
    <property type="component" value="Unassembled WGS sequence"/>
</dbReference>
<protein>
    <submittedName>
        <fullName evidence="2">Uncharacterized protein</fullName>
    </submittedName>
</protein>